<dbReference type="InterPro" id="IPR044865">
    <property type="entry name" value="MRH_dom"/>
</dbReference>
<evidence type="ECO:0000256" key="4">
    <source>
        <dbReference type="ARBA" id="ARBA00022734"/>
    </source>
</evidence>
<dbReference type="OMA" id="AYPQFEV"/>
<feature type="compositionally biased region" description="Low complexity" evidence="9">
    <location>
        <begin position="69"/>
        <end position="83"/>
    </location>
</feature>
<feature type="region of interest" description="Disordered" evidence="9">
    <location>
        <begin position="217"/>
        <end position="250"/>
    </location>
</feature>
<comment type="function">
    <text evidence="7">Lectin involved in the quality control of the secretory pathway. As a member of the endoplasmic reticulum-associated degradation lumenal (ERAD-L) surveillance system, targets misfolded endoplasmic reticulum lumenal glycoproteins for degradation.</text>
</comment>
<feature type="signal peptide" evidence="10">
    <location>
        <begin position="1"/>
        <end position="21"/>
    </location>
</feature>
<evidence type="ECO:0000256" key="10">
    <source>
        <dbReference type="SAM" id="SignalP"/>
    </source>
</evidence>
<keyword evidence="4 7" id="KW-0430">Lectin</keyword>
<evidence type="ECO:0000259" key="11">
    <source>
        <dbReference type="PROSITE" id="PS51914"/>
    </source>
</evidence>
<evidence type="ECO:0000256" key="7">
    <source>
        <dbReference type="RuleBase" id="RU369099"/>
    </source>
</evidence>
<keyword evidence="7" id="KW-0472">Membrane</keyword>
<comment type="similarity">
    <text evidence="2 7">Belongs to the OS-9 family.</text>
</comment>
<keyword evidence="6" id="KW-1015">Disulfide bond</keyword>
<name>A0A1D2JPX9_PARBR</name>
<comment type="subcellular location">
    <subcellularLocation>
        <location evidence="1 7">Endoplasmic reticulum membrane</location>
        <topology evidence="1 7">Peripheral membrane protein</topology>
        <orientation evidence="1 7">Lumenal side</orientation>
    </subcellularLocation>
</comment>
<dbReference type="SUPFAM" id="SSF50911">
    <property type="entry name" value="Mannose 6-phosphate receptor domain"/>
    <property type="match status" value="1"/>
</dbReference>
<dbReference type="PROSITE" id="PS51914">
    <property type="entry name" value="MRH"/>
    <property type="match status" value="1"/>
</dbReference>
<feature type="chain" id="PRO_5008902538" description="Endoplasmic reticulum lectin" evidence="10">
    <location>
        <begin position="22"/>
        <end position="508"/>
    </location>
</feature>
<gene>
    <name evidence="12" type="ORF">ACO22_00294</name>
</gene>
<feature type="compositionally biased region" description="Basic and acidic residues" evidence="9">
    <location>
        <begin position="472"/>
        <end position="494"/>
    </location>
</feature>
<dbReference type="GO" id="GO:0030246">
    <property type="term" value="F:carbohydrate binding"/>
    <property type="evidence" value="ECO:0007669"/>
    <property type="project" value="UniProtKB-UniRule"/>
</dbReference>
<keyword evidence="5 7" id="KW-0256">Endoplasmic reticulum</keyword>
<evidence type="ECO:0000256" key="6">
    <source>
        <dbReference type="ARBA" id="ARBA00023157"/>
    </source>
</evidence>
<feature type="compositionally biased region" description="Basic and acidic residues" evidence="9">
    <location>
        <begin position="218"/>
        <end position="231"/>
    </location>
</feature>
<keyword evidence="3 10" id="KW-0732">Signal</keyword>
<dbReference type="Pfam" id="PF07915">
    <property type="entry name" value="PRKCSH"/>
    <property type="match status" value="1"/>
</dbReference>
<organism evidence="12 13">
    <name type="scientific">Paracoccidioides brasiliensis</name>
    <dbReference type="NCBI Taxonomy" id="121759"/>
    <lineage>
        <taxon>Eukaryota</taxon>
        <taxon>Fungi</taxon>
        <taxon>Dikarya</taxon>
        <taxon>Ascomycota</taxon>
        <taxon>Pezizomycotina</taxon>
        <taxon>Eurotiomycetes</taxon>
        <taxon>Eurotiomycetidae</taxon>
        <taxon>Onygenales</taxon>
        <taxon>Ajellomycetaceae</taxon>
        <taxon>Paracoccidioides</taxon>
    </lineage>
</organism>
<sequence>MRGHPLLSLSTVLAHATLSLCGRKPFNVYEDVLAFPQFEVVFPYEYILSSEAQERLAPQQSPKFNTATSSISAPSPADSSIVSDRSRHQVPLRDGTKEDQHAPPPVLDEKVESYEEMVLDGMRYVCTVPKVVTINETKEAGTSPAEQEKELARAADRGLELLSEMKGSCMYYVAGWWSYSFCYMDQVRQFHALPPGNGVPVYPPAEDPTTNSYVLGRFRSEKGGNSDRDAKGSQSSSGDKKPTTEVAELQTKGDSRYLVQHLEDGTVCDLTGRDRKIEIQFHCHPQSTDHIGWIKEVSTCTYLMIIYTPRLCNDVAFQPPREHDPNPIVCKEIIESDGVDDFEETKAFQESEEYLIEVQKRLGDKLQVVGDIQVGAMKLVGREGKRIEKGKVASAGEERVEIVAKREAGEIHRLSKEELKKFNLDVDKIETLKKQLEELAEGKNWKLEVIEANGRSMLRGVIETGSDENEEAAEKKGAGKEMKSKDDAEKRNQGNEEEGSDETYKDEL</sequence>
<dbReference type="InterPro" id="IPR045149">
    <property type="entry name" value="OS-9-like"/>
</dbReference>
<evidence type="ECO:0000256" key="3">
    <source>
        <dbReference type="ARBA" id="ARBA00022729"/>
    </source>
</evidence>
<keyword evidence="8" id="KW-0175">Coiled coil</keyword>
<dbReference type="VEuPathDB" id="FungiDB:PADG_02474"/>
<feature type="compositionally biased region" description="Polar residues" evidence="9">
    <location>
        <begin position="58"/>
        <end position="68"/>
    </location>
</feature>
<dbReference type="AlphaFoldDB" id="A0A1D2JPX9"/>
<evidence type="ECO:0000256" key="1">
    <source>
        <dbReference type="ARBA" id="ARBA00004367"/>
    </source>
</evidence>
<reference evidence="12 13" key="1">
    <citation type="submission" date="2016-06" db="EMBL/GenBank/DDBJ databases">
        <authorList>
            <person name="Kjaerup R.B."/>
            <person name="Dalgaard T.S."/>
            <person name="Juul-Madsen H.R."/>
        </authorList>
    </citation>
    <scope>NUCLEOTIDE SEQUENCE [LARGE SCALE GENOMIC DNA]</scope>
    <source>
        <strain evidence="12 13">Pb300</strain>
    </source>
</reference>
<dbReference type="InterPro" id="IPR012913">
    <property type="entry name" value="OS9-like_dom"/>
</dbReference>
<evidence type="ECO:0000313" key="12">
    <source>
        <dbReference type="EMBL" id="ODH45181.1"/>
    </source>
</evidence>
<dbReference type="GO" id="GO:0030968">
    <property type="term" value="P:endoplasmic reticulum unfolded protein response"/>
    <property type="evidence" value="ECO:0007669"/>
    <property type="project" value="UniProtKB-UniRule"/>
</dbReference>
<proteinExistence type="inferred from homology"/>
<dbReference type="VEuPathDB" id="FungiDB:PABG_00086"/>
<comment type="caution">
    <text evidence="12">The sequence shown here is derived from an EMBL/GenBank/DDBJ whole genome shotgun (WGS) entry which is preliminary data.</text>
</comment>
<evidence type="ECO:0000256" key="9">
    <source>
        <dbReference type="SAM" id="MobiDB-lite"/>
    </source>
</evidence>
<feature type="region of interest" description="Disordered" evidence="9">
    <location>
        <begin position="461"/>
        <end position="508"/>
    </location>
</feature>
<dbReference type="GO" id="GO:0005789">
    <property type="term" value="C:endoplasmic reticulum membrane"/>
    <property type="evidence" value="ECO:0007669"/>
    <property type="project" value="UniProtKB-SubCell"/>
</dbReference>
<protein>
    <recommendedName>
        <fullName evidence="7">Endoplasmic reticulum lectin</fullName>
    </recommendedName>
    <alternativeName>
        <fullName evidence="7">Protein OS-9 homolog</fullName>
    </alternativeName>
</protein>
<feature type="compositionally biased region" description="Basic and acidic residues" evidence="9">
    <location>
        <begin position="94"/>
        <end position="107"/>
    </location>
</feature>
<evidence type="ECO:0000256" key="5">
    <source>
        <dbReference type="ARBA" id="ARBA00022824"/>
    </source>
</evidence>
<dbReference type="PANTHER" id="PTHR15414">
    <property type="entry name" value="OS-9-RELATED"/>
    <property type="match status" value="1"/>
</dbReference>
<evidence type="ECO:0000256" key="8">
    <source>
        <dbReference type="SAM" id="Coils"/>
    </source>
</evidence>
<feature type="region of interest" description="Disordered" evidence="9">
    <location>
        <begin position="57"/>
        <end position="107"/>
    </location>
</feature>
<dbReference type="Proteomes" id="UP000242814">
    <property type="component" value="Unassembled WGS sequence"/>
</dbReference>
<dbReference type="GO" id="GO:0005788">
    <property type="term" value="C:endoplasmic reticulum lumen"/>
    <property type="evidence" value="ECO:0007669"/>
    <property type="project" value="UniProtKB-UniRule"/>
</dbReference>
<accession>A0A1D2JPX9</accession>
<evidence type="ECO:0000313" key="13">
    <source>
        <dbReference type="Proteomes" id="UP000242814"/>
    </source>
</evidence>
<feature type="domain" description="MRH" evidence="11">
    <location>
        <begin position="167"/>
        <end position="314"/>
    </location>
</feature>
<dbReference type="Gene3D" id="2.70.130.10">
    <property type="entry name" value="Mannose-6-phosphate receptor binding domain"/>
    <property type="match status" value="1"/>
</dbReference>
<evidence type="ECO:0000256" key="2">
    <source>
        <dbReference type="ARBA" id="ARBA00009918"/>
    </source>
</evidence>
<dbReference type="EMBL" id="LZYO01000005">
    <property type="protein sequence ID" value="ODH45181.1"/>
    <property type="molecule type" value="Genomic_DNA"/>
</dbReference>
<dbReference type="GO" id="GO:0030970">
    <property type="term" value="P:retrograde protein transport, ER to cytosol"/>
    <property type="evidence" value="ECO:0007669"/>
    <property type="project" value="TreeGrafter"/>
</dbReference>
<feature type="coiled-coil region" evidence="8">
    <location>
        <begin position="419"/>
        <end position="453"/>
    </location>
</feature>
<dbReference type="PANTHER" id="PTHR15414:SF0">
    <property type="entry name" value="ENDOPLASMIC RETICULUM LECTIN 1"/>
    <property type="match status" value="1"/>
</dbReference>
<dbReference type="InterPro" id="IPR009011">
    <property type="entry name" value="Man6P_isomerase_rcpt-bd_dom_sf"/>
</dbReference>